<reference evidence="2" key="1">
    <citation type="journal article" date="2020" name="mSystems">
        <title>Genome- and Community-Level Interaction Insights into Carbon Utilization and Element Cycling Functions of Hydrothermarchaeota in Hydrothermal Sediment.</title>
        <authorList>
            <person name="Zhou Z."/>
            <person name="Liu Y."/>
            <person name="Xu W."/>
            <person name="Pan J."/>
            <person name="Luo Z.H."/>
            <person name="Li M."/>
        </authorList>
    </citation>
    <scope>NUCLEOTIDE SEQUENCE [LARGE SCALE GENOMIC DNA]</scope>
    <source>
        <strain evidence="2">SpSt-258</strain>
    </source>
</reference>
<gene>
    <name evidence="2" type="ORF">ENP86_07260</name>
</gene>
<protein>
    <submittedName>
        <fullName evidence="2">T9SS type A sorting domain-containing protein</fullName>
    </submittedName>
</protein>
<organism evidence="2">
    <name type="scientific">candidate division WOR-3 bacterium</name>
    <dbReference type="NCBI Taxonomy" id="2052148"/>
    <lineage>
        <taxon>Bacteria</taxon>
        <taxon>Bacteria division WOR-3</taxon>
    </lineage>
</organism>
<feature type="domain" description="Secretion system C-terminal sorting" evidence="1">
    <location>
        <begin position="499"/>
        <end position="567"/>
    </location>
</feature>
<dbReference type="AlphaFoldDB" id="A0A7V0Z614"/>
<sequence length="576" mass="64218">MQSKGFTIMFIVGIGLGIGIGAEAGYPDTESELVFLGEKFIHHEINLVSKYLNADKCTEDQAGMVITRGPIDTVWIRQYWGPAHDNDYPWRRGITVDNLGNVYIIGRSKGSGTDMDWVTIKYDANGNELWTKRYDDNFGFDIARGLAVDDSGYVYVTGTSGGALSSWLTTIMYNQNGDTVWVRKYQGTGGYLNGANALFLDDSGNVYVTGYETGPNIDLNFVTIKYDRNGNRKWVAVYDLPGTDMDSEEAEDLAMDPEGNIYVVGYLDSDGGGLSDYLTVKYNQAGETLWVRTWDSGYNEFDEAISVVIDGTGNVYVGGSAYGVYGVIKYDSNGNFLWASAPFFRGTEITRLCIDGNDDIWNTGYYYAYTEKLNHLTGEKIWFWCGEGSWNYGQMWDMKIDAENNVYITGCDSNLDYCTIKFNNAGEELCRAFYRVLIGENISYGIAIDSSGYVYVTGHVSADAGGHGPIVTIKYHQIPVNIAEQKSHPLVNNEFWANNPVKDNIILWLPDKYTGHSVSVFLYDATGRPVKRIERTTSVGNTQISLPVKELNQGVYFLKVNGRGAKNQTFKLVKIE</sequence>
<dbReference type="InterPro" id="IPR010620">
    <property type="entry name" value="SBBP_repeat"/>
</dbReference>
<dbReference type="EMBL" id="DSKY01000019">
    <property type="protein sequence ID" value="HDY59331.1"/>
    <property type="molecule type" value="Genomic_DNA"/>
</dbReference>
<dbReference type="InterPro" id="IPR052918">
    <property type="entry name" value="Motility_Chemotaxis_Reg"/>
</dbReference>
<dbReference type="InterPro" id="IPR011042">
    <property type="entry name" value="6-blade_b-propeller_TolB-like"/>
</dbReference>
<accession>A0A7V0Z614</accession>
<dbReference type="PANTHER" id="PTHR35580:SF1">
    <property type="entry name" value="PHYTASE-LIKE DOMAIN-CONTAINING PROTEIN"/>
    <property type="match status" value="1"/>
</dbReference>
<evidence type="ECO:0000259" key="1">
    <source>
        <dbReference type="Pfam" id="PF18962"/>
    </source>
</evidence>
<proteinExistence type="predicted"/>
<dbReference type="NCBIfam" id="TIGR04183">
    <property type="entry name" value="Por_Secre_tail"/>
    <property type="match status" value="1"/>
</dbReference>
<dbReference type="SUPFAM" id="SSF63829">
    <property type="entry name" value="Calcium-dependent phosphotriesterase"/>
    <property type="match status" value="1"/>
</dbReference>
<evidence type="ECO:0000313" key="2">
    <source>
        <dbReference type="EMBL" id="HDY59331.1"/>
    </source>
</evidence>
<comment type="caution">
    <text evidence="2">The sequence shown here is derived from an EMBL/GenBank/DDBJ whole genome shotgun (WGS) entry which is preliminary data.</text>
</comment>
<dbReference type="Pfam" id="PF06739">
    <property type="entry name" value="SBBP"/>
    <property type="match status" value="2"/>
</dbReference>
<dbReference type="SUPFAM" id="SSF101898">
    <property type="entry name" value="NHL repeat"/>
    <property type="match status" value="1"/>
</dbReference>
<dbReference type="PANTHER" id="PTHR35580">
    <property type="entry name" value="CELL SURFACE GLYCOPROTEIN (S-LAYER PROTEIN)-LIKE PROTEIN"/>
    <property type="match status" value="1"/>
</dbReference>
<name>A0A7V0Z614_UNCW3</name>
<dbReference type="Pfam" id="PF18962">
    <property type="entry name" value="Por_Secre_tail"/>
    <property type="match status" value="1"/>
</dbReference>
<dbReference type="InterPro" id="IPR026444">
    <property type="entry name" value="Secre_tail"/>
</dbReference>
<dbReference type="Gene3D" id="2.120.10.30">
    <property type="entry name" value="TolB, C-terminal domain"/>
    <property type="match status" value="2"/>
</dbReference>